<feature type="domain" description="PPIase FKBP-type" evidence="7">
    <location>
        <begin position="72"/>
        <end position="152"/>
    </location>
</feature>
<evidence type="ECO:0000256" key="6">
    <source>
        <dbReference type="RuleBase" id="RU003915"/>
    </source>
</evidence>
<keyword evidence="3 5" id="KW-0697">Rotamase</keyword>
<dbReference type="SUPFAM" id="SSF54534">
    <property type="entry name" value="FKBP-like"/>
    <property type="match status" value="1"/>
</dbReference>
<organism evidence="8 9">
    <name type="scientific">Membranihabitans marinus</name>
    <dbReference type="NCBI Taxonomy" id="1227546"/>
    <lineage>
        <taxon>Bacteria</taxon>
        <taxon>Pseudomonadati</taxon>
        <taxon>Bacteroidota</taxon>
        <taxon>Saprospiria</taxon>
        <taxon>Saprospirales</taxon>
        <taxon>Saprospiraceae</taxon>
        <taxon>Membranihabitans</taxon>
    </lineage>
</organism>
<evidence type="ECO:0000256" key="5">
    <source>
        <dbReference type="PROSITE-ProRule" id="PRU00277"/>
    </source>
</evidence>
<dbReference type="Pfam" id="PF00254">
    <property type="entry name" value="FKBP_C"/>
    <property type="match status" value="1"/>
</dbReference>
<comment type="similarity">
    <text evidence="2 6">Belongs to the FKBP-type PPIase family.</text>
</comment>
<dbReference type="EC" id="5.2.1.8" evidence="6"/>
<dbReference type="Gene3D" id="3.10.50.40">
    <property type="match status" value="1"/>
</dbReference>
<accession>A0A953I0D8</accession>
<evidence type="ECO:0000259" key="7">
    <source>
        <dbReference type="PROSITE" id="PS50059"/>
    </source>
</evidence>
<dbReference type="InterPro" id="IPR046357">
    <property type="entry name" value="PPIase_dom_sf"/>
</dbReference>
<evidence type="ECO:0000256" key="3">
    <source>
        <dbReference type="ARBA" id="ARBA00023110"/>
    </source>
</evidence>
<reference evidence="8" key="1">
    <citation type="submission" date="2021-06" db="EMBL/GenBank/DDBJ databases">
        <title>44 bacteria genomes isolated from Dapeng, Shenzhen.</title>
        <authorList>
            <person name="Zheng W."/>
            <person name="Yu S."/>
            <person name="Huang Y."/>
        </authorList>
    </citation>
    <scope>NUCLEOTIDE SEQUENCE</scope>
    <source>
        <strain evidence="8">DP5N28-2</strain>
    </source>
</reference>
<dbReference type="GO" id="GO:0003755">
    <property type="term" value="F:peptidyl-prolyl cis-trans isomerase activity"/>
    <property type="evidence" value="ECO:0007669"/>
    <property type="project" value="UniProtKB-UniRule"/>
</dbReference>
<evidence type="ECO:0000313" key="9">
    <source>
        <dbReference type="Proteomes" id="UP000753961"/>
    </source>
</evidence>
<keyword evidence="4 5" id="KW-0413">Isomerase</keyword>
<keyword evidence="9" id="KW-1185">Reference proteome</keyword>
<comment type="catalytic activity">
    <reaction evidence="1 5 6">
        <text>[protein]-peptidylproline (omega=180) = [protein]-peptidylproline (omega=0)</text>
        <dbReference type="Rhea" id="RHEA:16237"/>
        <dbReference type="Rhea" id="RHEA-COMP:10747"/>
        <dbReference type="Rhea" id="RHEA-COMP:10748"/>
        <dbReference type="ChEBI" id="CHEBI:83833"/>
        <dbReference type="ChEBI" id="CHEBI:83834"/>
        <dbReference type="EC" id="5.2.1.8"/>
    </reaction>
</comment>
<dbReference type="PROSITE" id="PS51257">
    <property type="entry name" value="PROKAR_LIPOPROTEIN"/>
    <property type="match status" value="1"/>
</dbReference>
<gene>
    <name evidence="8" type="ORF">KUV50_18130</name>
</gene>
<dbReference type="PROSITE" id="PS50059">
    <property type="entry name" value="FKBP_PPIASE"/>
    <property type="match status" value="1"/>
</dbReference>
<evidence type="ECO:0000256" key="4">
    <source>
        <dbReference type="ARBA" id="ARBA00023235"/>
    </source>
</evidence>
<protein>
    <recommendedName>
        <fullName evidence="6">Peptidyl-prolyl cis-trans isomerase</fullName>
        <ecNumber evidence="6">5.2.1.8</ecNumber>
    </recommendedName>
</protein>
<evidence type="ECO:0000256" key="2">
    <source>
        <dbReference type="ARBA" id="ARBA00006577"/>
    </source>
</evidence>
<dbReference type="EMBL" id="JAHVHU010000022">
    <property type="protein sequence ID" value="MBY5960076.1"/>
    <property type="molecule type" value="Genomic_DNA"/>
</dbReference>
<evidence type="ECO:0000256" key="1">
    <source>
        <dbReference type="ARBA" id="ARBA00000971"/>
    </source>
</evidence>
<dbReference type="InterPro" id="IPR001179">
    <property type="entry name" value="PPIase_FKBP_dom"/>
</dbReference>
<dbReference type="Proteomes" id="UP000753961">
    <property type="component" value="Unassembled WGS sequence"/>
</dbReference>
<dbReference type="PANTHER" id="PTHR43811:SF19">
    <property type="entry name" value="39 KDA FK506-BINDING NUCLEAR PROTEIN"/>
    <property type="match status" value="1"/>
</dbReference>
<dbReference type="AlphaFoldDB" id="A0A953I0D8"/>
<dbReference type="RefSeq" id="WP_222581623.1">
    <property type="nucleotide sequence ID" value="NZ_JAHVHU010000022.1"/>
</dbReference>
<name>A0A953I0D8_9BACT</name>
<dbReference type="PANTHER" id="PTHR43811">
    <property type="entry name" value="FKBP-TYPE PEPTIDYL-PROLYL CIS-TRANS ISOMERASE FKPA"/>
    <property type="match status" value="1"/>
</dbReference>
<comment type="caution">
    <text evidence="8">The sequence shown here is derived from an EMBL/GenBank/DDBJ whole genome shotgun (WGS) entry which is preliminary data.</text>
</comment>
<sequence length="152" mass="17149">MKNWIIILALGAMVLLFSCEEKQQQQNVDWVSVDDKIITDYLDDNNIEAKKHVSGLYYRITQEGNGQHPNGTSIVNVNYKGYFLDGEVFDHQTSIEFPLTNVIQGWQIGIPLVSKGGSIQLFIPSYLAYGRQGNRGIPPNTVLLFDVDLINF</sequence>
<proteinExistence type="inferred from homology"/>
<evidence type="ECO:0000313" key="8">
    <source>
        <dbReference type="EMBL" id="MBY5960076.1"/>
    </source>
</evidence>